<protein>
    <submittedName>
        <fullName evidence="2">Uncharacterized protein</fullName>
    </submittedName>
</protein>
<feature type="region of interest" description="Disordered" evidence="1">
    <location>
        <begin position="35"/>
        <end position="103"/>
    </location>
</feature>
<dbReference type="Proteomes" id="UP000249056">
    <property type="component" value="Unassembled WGS sequence"/>
</dbReference>
<evidence type="ECO:0000313" key="2">
    <source>
        <dbReference type="EMBL" id="RAL60968.1"/>
    </source>
</evidence>
<feature type="compositionally biased region" description="Acidic residues" evidence="1">
    <location>
        <begin position="53"/>
        <end position="69"/>
    </location>
</feature>
<proteinExistence type="predicted"/>
<accession>A0A395IN25</accession>
<dbReference type="AlphaFoldDB" id="A0A395IN25"/>
<comment type="caution">
    <text evidence="2">The sequence shown here is derived from an EMBL/GenBank/DDBJ whole genome shotgun (WGS) entry which is preliminary data.</text>
</comment>
<evidence type="ECO:0000313" key="3">
    <source>
        <dbReference type="Proteomes" id="UP000249056"/>
    </source>
</evidence>
<reference evidence="2 3" key="1">
    <citation type="submission" date="2018-06" db="EMBL/GenBank/DDBJ databases">
        <title>Genome Sequence of the Brown Rot Fungal Pathogen Monilinia fructigena.</title>
        <authorList>
            <person name="Landi L."/>
            <person name="De Miccolis Angelini R.M."/>
            <person name="Pollastro S."/>
            <person name="Abate D."/>
            <person name="Faretra F."/>
            <person name="Romanazzi G."/>
        </authorList>
    </citation>
    <scope>NUCLEOTIDE SEQUENCE [LARGE SCALE GENOMIC DNA]</scope>
    <source>
        <strain evidence="2 3">Mfrg269</strain>
    </source>
</reference>
<feature type="compositionally biased region" description="Acidic residues" evidence="1">
    <location>
        <begin position="77"/>
        <end position="103"/>
    </location>
</feature>
<evidence type="ECO:0000256" key="1">
    <source>
        <dbReference type="SAM" id="MobiDB-lite"/>
    </source>
</evidence>
<keyword evidence="3" id="KW-1185">Reference proteome</keyword>
<sequence length="103" mass="11138">MAPKRNQEATPTHYSSKLAKKARLVGTEPKIGAALSAPSRSVAQLVNDKQEVQQDDGGDGMDADDESGDIQEKEFDTDSDDDSKDDIEDGVEDDDNNAEVPEE</sequence>
<feature type="region of interest" description="Disordered" evidence="1">
    <location>
        <begin position="1"/>
        <end position="21"/>
    </location>
</feature>
<gene>
    <name evidence="2" type="ORF">DID88_010064</name>
</gene>
<dbReference type="EMBL" id="QKRW01000035">
    <property type="protein sequence ID" value="RAL60968.1"/>
    <property type="molecule type" value="Genomic_DNA"/>
</dbReference>
<name>A0A395IN25_9HELO</name>
<organism evidence="2 3">
    <name type="scientific">Monilinia fructigena</name>
    <dbReference type="NCBI Taxonomy" id="38457"/>
    <lineage>
        <taxon>Eukaryota</taxon>
        <taxon>Fungi</taxon>
        <taxon>Dikarya</taxon>
        <taxon>Ascomycota</taxon>
        <taxon>Pezizomycotina</taxon>
        <taxon>Leotiomycetes</taxon>
        <taxon>Helotiales</taxon>
        <taxon>Sclerotiniaceae</taxon>
        <taxon>Monilinia</taxon>
    </lineage>
</organism>